<dbReference type="AlphaFoldDB" id="A0A423J8I4"/>
<comment type="caution">
    <text evidence="1">The sequence shown here is derived from an EMBL/GenBank/DDBJ whole genome shotgun (WGS) entry which is preliminary data.</text>
</comment>
<dbReference type="Proteomes" id="UP000286351">
    <property type="component" value="Unassembled WGS sequence"/>
</dbReference>
<dbReference type="InterPro" id="IPR013783">
    <property type="entry name" value="Ig-like_fold"/>
</dbReference>
<evidence type="ECO:0008006" key="3">
    <source>
        <dbReference type="Google" id="ProtNLM"/>
    </source>
</evidence>
<name>A0A423J8I4_9PSED</name>
<accession>A0A423J8I4</accession>
<evidence type="ECO:0000313" key="2">
    <source>
        <dbReference type="Proteomes" id="UP000286351"/>
    </source>
</evidence>
<dbReference type="EMBL" id="MOBO01000024">
    <property type="protein sequence ID" value="RON34001.1"/>
    <property type="molecule type" value="Genomic_DNA"/>
</dbReference>
<organism evidence="1 2">
    <name type="scientific">Pseudomonas brassicacearum</name>
    <dbReference type="NCBI Taxonomy" id="930166"/>
    <lineage>
        <taxon>Bacteria</taxon>
        <taxon>Pseudomonadati</taxon>
        <taxon>Pseudomonadota</taxon>
        <taxon>Gammaproteobacteria</taxon>
        <taxon>Pseudomonadales</taxon>
        <taxon>Pseudomonadaceae</taxon>
        <taxon>Pseudomonas</taxon>
    </lineage>
</organism>
<proteinExistence type="predicted"/>
<protein>
    <recommendedName>
        <fullName evidence="3">Bacterial Ig-like domain-containing protein</fullName>
    </recommendedName>
</protein>
<evidence type="ECO:0000313" key="1">
    <source>
        <dbReference type="EMBL" id="RON34001.1"/>
    </source>
</evidence>
<reference evidence="1 2" key="1">
    <citation type="submission" date="2016-10" db="EMBL/GenBank/DDBJ databases">
        <title>Comparative genome analysis of multiple Pseudomonas spp. focuses on biocontrol and plant growth promoting traits.</title>
        <authorList>
            <person name="Tao X.-Y."/>
            <person name="Taylor C.G."/>
        </authorList>
    </citation>
    <scope>NUCLEOTIDE SEQUENCE [LARGE SCALE GENOMIC DNA]</scope>
    <source>
        <strain evidence="1 2">38D4</strain>
    </source>
</reference>
<sequence>MIMVDEAQSDSERIPGQGDEIGRPVFITPFNEATVKGDVVYAGGIGAAMASTVEVYEVVVNGAPKLVGAGLILSGFWSAPCVMTSGRKTILVKYHGAPFEGSDSRTFTYEFEAAKIAPPVIDTPNLGDTVETSVTIEGTGRSLAYVWAYQGSTGNGLGKSLVGFVGEEPGDDPNRWRMQPSNVKPGSFTITAMQKLGSSESLRGIPLTLRVRPPQLPPFDVDSPNETTVRLRGPAYNAEQAHTKVHIHYQGDSSPPLPDIDASNGAWEKVFTDLLPKTTPYAFEVQQSVSDLVGGRIRCSAWRSVQVTVICPKPRPDAPTLNGQIPTFTGRGSVWTGQAAARIEVRLNGSTHALLGQANVAVGGAWTVRATAKLAPGTYVVTVLQLMNNVWSIAATAPNLIIKPDLPVVTQPGSASVELTTLFEGATWPNADVVVRYKDGAQIHAFKSNVTTGAWDFNATLKSPGRITVQAQATFGGQASGWKDHTFTVKTPVPGITYPPNNGEVDFKLIVRGTNAFPASTIKVFDARINNKVLGQTTVQTSGDWAVELDKEFETAGPQVIYAVQEYGTYASERSAQITFNVKVGVPVITTPAANGRFARSSEVVGTGIPAALVTLKIGNTVIASDIVVDAGGDWRGTVNLPTVGSTTMVAEQNYKGGMRPSINRVFTVVPNAPVIESPSGSEFVTSAWVVVSGAGYSGDTVSVTRVGDEEVIGSFVVDERGYWSGKLTKTLAGANPYSLRARSTLNAVVSDWSVASVVKLLAVGPTLYEPAAGDWVGTQPFYRGLATAGATITVSSCFNPEQVLASTTAGANGRWEIQSTQTLPEGACRVVVRQISGGVVSEWVESGRFMVERMAKDFTAPTVDYPKPGDSVGRKPVMSGSGVPGAQVLINKAGDSAPLARSFVDREGRWTASFTAALPEGAFTYSVLQLRDGVSSASRLPDQAFNVVQVAADFPGPIIAGPQMNETVEVQPLISGTGMPGARVDVHQTNNQQAQASAIVNAQGVWSLRLPVLAVGPYHFGARQFIDGQFSVYCAPISITVTNTISPLVVFSPQNDTQVPSRSLIRGTALPGATVNLRKGGDGITDYGTGVADAEGHWAIVTHALPVGPFLLSGNVTKAGMTSAWIPVPVPLRVVNAG</sequence>
<gene>
    <name evidence="1" type="ORF">BK664_23495</name>
</gene>
<dbReference type="Gene3D" id="2.60.40.10">
    <property type="entry name" value="Immunoglobulins"/>
    <property type="match status" value="2"/>
</dbReference>